<accession>A0ABV1EB33</accession>
<protein>
    <submittedName>
        <fullName evidence="2">CHAT domain-containing protein</fullName>
    </submittedName>
</protein>
<dbReference type="Pfam" id="PF12770">
    <property type="entry name" value="CHAT"/>
    <property type="match status" value="1"/>
</dbReference>
<comment type="caution">
    <text evidence="2">The sequence shown here is derived from an EMBL/GenBank/DDBJ whole genome shotgun (WGS) entry which is preliminary data.</text>
</comment>
<evidence type="ECO:0000313" key="3">
    <source>
        <dbReference type="Proteomes" id="UP001464378"/>
    </source>
</evidence>
<dbReference type="EMBL" id="JBBMFK010000027">
    <property type="protein sequence ID" value="MEQ2444535.1"/>
    <property type="molecule type" value="Genomic_DNA"/>
</dbReference>
<proteinExistence type="predicted"/>
<keyword evidence="3" id="KW-1185">Reference proteome</keyword>
<dbReference type="InterPro" id="IPR024983">
    <property type="entry name" value="CHAT_dom"/>
</dbReference>
<gene>
    <name evidence="2" type="ORF">WMO64_13800</name>
</gene>
<dbReference type="RefSeq" id="WP_349232332.1">
    <property type="nucleotide sequence ID" value="NZ_JBBMFK010000027.1"/>
</dbReference>
<organism evidence="2 3">
    <name type="scientific">Pseudoflavonifractor intestinihominis</name>
    <dbReference type="NCBI Taxonomy" id="3133171"/>
    <lineage>
        <taxon>Bacteria</taxon>
        <taxon>Bacillati</taxon>
        <taxon>Bacillota</taxon>
        <taxon>Clostridia</taxon>
        <taxon>Eubacteriales</taxon>
        <taxon>Oscillospiraceae</taxon>
        <taxon>Pseudoflavonifractor</taxon>
    </lineage>
</organism>
<name>A0ABV1EB33_9FIRM</name>
<feature type="domain" description="CHAT" evidence="1">
    <location>
        <begin position="760"/>
        <end position="1096"/>
    </location>
</feature>
<evidence type="ECO:0000313" key="2">
    <source>
        <dbReference type="EMBL" id="MEQ2444535.1"/>
    </source>
</evidence>
<evidence type="ECO:0000259" key="1">
    <source>
        <dbReference type="Pfam" id="PF12770"/>
    </source>
</evidence>
<sequence>MNLPSSDPLSPDRLAALRDDALARGQDHAALLFQLHLLALEPAPEERDRLLFLLPEPLRQLAEAPACAGMLLRLFSGSPEPWDPSSFSFGTAALMETALLLREEAEHFSPQAAEALAHRINQTIWDLYSENSYVYEMLLLYEIVYYYQGQPGAPVIPLYRDALEPCLDTLAQIDGASVSDLLLIVAALLREDKARLPEAQTLLERCVVLRQACFEERSPFLMAARGSLMDLCYAMGDADGALEESRILLRQPENDLTRPILCHARLLAADILLDRLDTAGVADHLRRTGALLRQLPAEADPDRRLRFRLHTAWARYYFSSAEEPSGLSRMELHAKQAYLLARQEKYGGEDVLVAINNLLYPLAYSSQDREAVRLVREAAGLIDAEGLHHTRAAAIVGVTARLFGLESLLPREMARSLSSFSLSENDTVLRFWSLFDGAYSQLQDAQPSGARLDQLAAALDRCQALLNRLRPGVTSASIALKRARALLSLRQGRGDAARQWTLSALEDARNHPGLHPQGMLFGTALPLLPFLPDLLDSASLQALLDELAGGMADRIRRILDCRDEEYILNSLWSNTVIVNFTLALADQGVIAWGADRLYELIINGKSIYSRLLRISRRRRESHPEDAPIYRRIDSLRSDIMDGKVEKLLRGVSRDLSGPEEEKRLLELSLKGDLPGAFQWITCGEIGHRLPPGAVLLDYYAYPANRSGQLLPEDMRYAVFVLFRREDGTLRLRRLPSVDFLQVRRSLLSLTGGPSAEREGCCRALYRLLFQPAEPFIGPEVRTLFLSPDGDLPKLPFGLLQPERDTFLCDWYSLIYLESARDLKADQAIDPVGREALVMGNPDFSLTPVDPAQVPPGLAGNLVDKVPFTKLEAQMVAEKTGTVPLMRRKADKHALQDCRASIIHIATHGAFFSGGEDGSGAYEYAPNPMGRACLYFAGANDWLLTGRQDPVLGNGVLTAEELCHCRMSPPDLVVLSACFSGMGDMRQGNGIVGLQTAFKVQGARAMLLSIWEADDFASLVLMDRFYDNLVSMPAGQALRNAQRYLRTVTIGALDEAGWFDPRRLRRIGLVAEDMRRMSRLSPAHRPFASLRCWGGYILYE</sequence>
<reference evidence="2 3" key="1">
    <citation type="submission" date="2024-03" db="EMBL/GenBank/DDBJ databases">
        <title>Human intestinal bacterial collection.</title>
        <authorList>
            <person name="Pauvert C."/>
            <person name="Hitch T.C.A."/>
            <person name="Clavel T."/>
        </authorList>
    </citation>
    <scope>NUCLEOTIDE SEQUENCE [LARGE SCALE GENOMIC DNA]</scope>
    <source>
        <strain evidence="2 3">CLA-AP-H29</strain>
    </source>
</reference>
<dbReference type="Proteomes" id="UP001464378">
    <property type="component" value="Unassembled WGS sequence"/>
</dbReference>